<evidence type="ECO:0000256" key="14">
    <source>
        <dbReference type="ARBA" id="ARBA00023136"/>
    </source>
</evidence>
<dbReference type="CDD" id="cd18113">
    <property type="entry name" value="ATP-synt_F1_alpha_C"/>
    <property type="match status" value="1"/>
</dbReference>
<dbReference type="GO" id="GO:0043531">
    <property type="term" value="F:ADP binding"/>
    <property type="evidence" value="ECO:0007669"/>
    <property type="project" value="TreeGrafter"/>
</dbReference>
<evidence type="ECO:0000256" key="7">
    <source>
        <dbReference type="ARBA" id="ARBA00022448"/>
    </source>
</evidence>
<evidence type="ECO:0000256" key="19">
    <source>
        <dbReference type="SAM" id="Coils"/>
    </source>
</evidence>
<evidence type="ECO:0000256" key="8">
    <source>
        <dbReference type="ARBA" id="ARBA00022490"/>
    </source>
</evidence>
<dbReference type="InterPro" id="IPR023366">
    <property type="entry name" value="ATP_synth_asu-like_sf"/>
</dbReference>
<dbReference type="InterPro" id="IPR004100">
    <property type="entry name" value="ATPase_F1/V1/A1_a/bsu_N"/>
</dbReference>
<dbReference type="Proteomes" id="UP001372834">
    <property type="component" value="Unassembled WGS sequence"/>
</dbReference>
<evidence type="ECO:0000256" key="4">
    <source>
        <dbReference type="ARBA" id="ARBA00004496"/>
    </source>
</evidence>
<evidence type="ECO:0000256" key="10">
    <source>
        <dbReference type="ARBA" id="ARBA00022781"/>
    </source>
</evidence>
<dbReference type="PANTHER" id="PTHR48082:SF2">
    <property type="entry name" value="ATP SYNTHASE SUBUNIT ALPHA, MITOCHONDRIAL"/>
    <property type="match status" value="1"/>
</dbReference>
<evidence type="ECO:0000256" key="3">
    <source>
        <dbReference type="ARBA" id="ARBA00004370"/>
    </source>
</evidence>
<comment type="similarity">
    <text evidence="5">Belongs to the ATPase alpha/beta chains family.</text>
</comment>
<dbReference type="GO" id="GO:0045259">
    <property type="term" value="C:proton-transporting ATP synthase complex"/>
    <property type="evidence" value="ECO:0007669"/>
    <property type="project" value="UniProtKB-KW"/>
</dbReference>
<keyword evidence="16" id="KW-0539">Nucleus</keyword>
<dbReference type="GO" id="GO:0005739">
    <property type="term" value="C:mitochondrion"/>
    <property type="evidence" value="ECO:0007669"/>
    <property type="project" value="UniProtKB-ARBA"/>
</dbReference>
<dbReference type="InterPro" id="IPR038376">
    <property type="entry name" value="ATP_synth_asu_C_sf"/>
</dbReference>
<dbReference type="FunFam" id="3.60.20.10:FF:000022">
    <property type="entry name" value="Proteasome subunit alpha type"/>
    <property type="match status" value="1"/>
</dbReference>
<accession>A0AAN8XQX2</accession>
<evidence type="ECO:0000259" key="20">
    <source>
        <dbReference type="PROSITE" id="PS00388"/>
    </source>
</evidence>
<keyword evidence="9" id="KW-0547">Nucleotide-binding</keyword>
<dbReference type="NCBIfam" id="TIGR00962">
    <property type="entry name" value="atpA"/>
    <property type="match status" value="1"/>
</dbReference>
<dbReference type="Gene3D" id="2.40.30.20">
    <property type="match status" value="1"/>
</dbReference>
<comment type="subcellular location">
    <subcellularLocation>
        <location evidence="4">Cytoplasm</location>
    </subcellularLocation>
    <subcellularLocation>
        <location evidence="3">Membrane</location>
    </subcellularLocation>
    <subcellularLocation>
        <location evidence="2">Nucleus</location>
    </subcellularLocation>
</comment>
<dbReference type="Gene3D" id="3.60.20.10">
    <property type="entry name" value="Glutamine Phosphoribosylpyrophosphate, subunit 1, domain 1"/>
    <property type="match status" value="1"/>
</dbReference>
<feature type="domain" description="Proteasome alpha-type subunits" evidence="20">
    <location>
        <begin position="5"/>
        <end position="27"/>
    </location>
</feature>
<dbReference type="PROSITE" id="PS51475">
    <property type="entry name" value="PROTEASOME_ALPHA_2"/>
    <property type="match status" value="1"/>
</dbReference>
<dbReference type="SMART" id="SM00948">
    <property type="entry name" value="Proteasome_A_N"/>
    <property type="match status" value="1"/>
</dbReference>
<evidence type="ECO:0000256" key="12">
    <source>
        <dbReference type="ARBA" id="ARBA00022942"/>
    </source>
</evidence>
<dbReference type="CDD" id="cd03752">
    <property type="entry name" value="proteasome_alpha_type_4"/>
    <property type="match status" value="1"/>
</dbReference>
<evidence type="ECO:0000256" key="15">
    <source>
        <dbReference type="ARBA" id="ARBA00023196"/>
    </source>
</evidence>
<keyword evidence="13" id="KW-0406">Ion transport</keyword>
<dbReference type="InterPro" id="IPR001353">
    <property type="entry name" value="Proteasome_sua/b"/>
</dbReference>
<dbReference type="SUPFAM" id="SSF52540">
    <property type="entry name" value="P-loop containing nucleoside triphosphate hydrolases"/>
    <property type="match status" value="2"/>
</dbReference>
<evidence type="ECO:0000256" key="18">
    <source>
        <dbReference type="PROSITE-ProRule" id="PRU00808"/>
    </source>
</evidence>
<dbReference type="InterPro" id="IPR005294">
    <property type="entry name" value="ATP_synth_F1_asu"/>
</dbReference>
<dbReference type="CDD" id="cd01132">
    <property type="entry name" value="F1-ATPase_alpha_CD"/>
    <property type="match status" value="1"/>
</dbReference>
<dbReference type="SUPFAM" id="SSF47917">
    <property type="entry name" value="C-terminal domain of alpha and beta subunits of F1 ATP synthase"/>
    <property type="match status" value="1"/>
</dbReference>
<keyword evidence="17" id="KW-0066">ATP synthesis</keyword>
<dbReference type="FunFam" id="2.40.30.20:FF:000001">
    <property type="entry name" value="ATP synthase subunit alpha"/>
    <property type="match status" value="1"/>
</dbReference>
<evidence type="ECO:0000256" key="13">
    <source>
        <dbReference type="ARBA" id="ARBA00023065"/>
    </source>
</evidence>
<dbReference type="Pfam" id="PF00306">
    <property type="entry name" value="ATP-synt_ab_C"/>
    <property type="match status" value="1"/>
</dbReference>
<keyword evidence="19" id="KW-0175">Coiled coil</keyword>
<reference evidence="21 22" key="1">
    <citation type="submission" date="2023-10" db="EMBL/GenBank/DDBJ databases">
        <title>Genomes of two closely related lineages of the louse Polyplax serrata with different host specificities.</title>
        <authorList>
            <person name="Martinu J."/>
            <person name="Tarabai H."/>
            <person name="Stefka J."/>
            <person name="Hypsa V."/>
        </authorList>
    </citation>
    <scope>NUCLEOTIDE SEQUENCE [LARGE SCALE GENOMIC DNA]</scope>
    <source>
        <strain evidence="21">HR10_N</strain>
    </source>
</reference>
<dbReference type="InterPro" id="IPR000793">
    <property type="entry name" value="ATP_synth_asu_C"/>
</dbReference>
<dbReference type="InterPro" id="IPR000194">
    <property type="entry name" value="ATPase_F1/V1/A1_a/bsu_nucl-bd"/>
</dbReference>
<dbReference type="CDD" id="cd18116">
    <property type="entry name" value="ATP-synt_F1_alpha_N"/>
    <property type="match status" value="1"/>
</dbReference>
<dbReference type="InterPro" id="IPR036121">
    <property type="entry name" value="ATPase_F1/V1/A1_a/bsu_N_sf"/>
</dbReference>
<dbReference type="Pfam" id="PF00227">
    <property type="entry name" value="Proteasome"/>
    <property type="match status" value="1"/>
</dbReference>
<dbReference type="Gene3D" id="1.20.150.20">
    <property type="entry name" value="ATP synthase alpha/beta chain, C-terminal domain"/>
    <property type="match status" value="1"/>
</dbReference>
<evidence type="ECO:0000256" key="16">
    <source>
        <dbReference type="ARBA" id="ARBA00023242"/>
    </source>
</evidence>
<proteinExistence type="inferred from homology"/>
<dbReference type="FunFam" id="3.40.50.300:FF:002432">
    <property type="entry name" value="ATP synthase subunit alpha, mitochondrial"/>
    <property type="match status" value="2"/>
</dbReference>
<dbReference type="PROSITE" id="PS00854">
    <property type="entry name" value="PROTEASOME_BETA_1"/>
    <property type="match status" value="1"/>
</dbReference>
<evidence type="ECO:0000256" key="17">
    <source>
        <dbReference type="ARBA" id="ARBA00023310"/>
    </source>
</evidence>
<dbReference type="PANTHER" id="PTHR48082">
    <property type="entry name" value="ATP SYNTHASE SUBUNIT ALPHA, MITOCHONDRIAL"/>
    <property type="match status" value="1"/>
</dbReference>
<dbReference type="GO" id="GO:0005634">
    <property type="term" value="C:nucleus"/>
    <property type="evidence" value="ECO:0007669"/>
    <property type="project" value="UniProtKB-SubCell"/>
</dbReference>
<keyword evidence="15" id="KW-0139">CF(1)</keyword>
<evidence type="ECO:0000256" key="6">
    <source>
        <dbReference type="ARBA" id="ARBA00021341"/>
    </source>
</evidence>
<dbReference type="Pfam" id="PF00006">
    <property type="entry name" value="ATP-synt_ab"/>
    <property type="match status" value="2"/>
</dbReference>
<dbReference type="PROSITE" id="PS00388">
    <property type="entry name" value="PROTEASOME_ALPHA_1"/>
    <property type="match status" value="1"/>
</dbReference>
<evidence type="ECO:0000256" key="1">
    <source>
        <dbReference type="ARBA" id="ARBA00002000"/>
    </source>
</evidence>
<keyword evidence="14" id="KW-0472">Membrane</keyword>
<dbReference type="EMBL" id="JAWJWE010000002">
    <property type="protein sequence ID" value="KAK6643482.1"/>
    <property type="molecule type" value="Genomic_DNA"/>
</dbReference>
<dbReference type="FunFam" id="1.20.150.20:FF:000001">
    <property type="entry name" value="ATP synthase subunit alpha"/>
    <property type="match status" value="1"/>
</dbReference>
<dbReference type="Pfam" id="PF02874">
    <property type="entry name" value="ATP-synt_ab_N"/>
    <property type="match status" value="1"/>
</dbReference>
<gene>
    <name evidence="21" type="ORF">RUM43_004987</name>
</gene>
<dbReference type="InterPro" id="IPR020003">
    <property type="entry name" value="ATPase_a/bsu_AS"/>
</dbReference>
<dbReference type="GO" id="GO:0046933">
    <property type="term" value="F:proton-transporting ATP synthase activity, rotational mechanism"/>
    <property type="evidence" value="ECO:0007669"/>
    <property type="project" value="InterPro"/>
</dbReference>
<sequence length="978" mass="106754">MARRYDTRTTIFSPEGRLYQVEYAMEAISHAGTCLGILANDGILLAAEKRNINKLLDEVFFSEKIYQLNENMVCSVAGITSDANVLTGELRMIAQRYLLQYGESIPCEQLVSWLCDVKQAYTQYGGKRPFGVSILYMGWDKYYGYQLYQSDPSGNYGGWKATCIGNNSAAAVSNLKQEYKENGTTLKDAQALAIKVLSKTLDMAKLTPEKVEMATLVHDDAAKKTIIRILPAKEVEALISAYEKEQSEEEAKKKAAQAAAQSGHGILVSRLFQQKRIVGKISSRLFSTIAKETRLVKMSLLSLRFATSLAKTLPITVSQLSNTSVPAIQVANRKLHVSCSRRAAEISSILEEKILGASTKIDLEETGRVVSIGDGIARVYGLNNIQADEMVEFSSGLKGMALNLEPDNVGVVVFGNDKLIKEGDIVKRTGAIVDVPVGEELLGRVVDALGNAIDGKGAINTKTRFRVGIKAPGIIPRVSVKEPMQTGIKAVDSLVPIGRGQRELIIGDRQTGKTSVAIDAIINQKRYHEGGDEKLKLFCIYVAVGQKRSTVAQIVKKLSDTGADKYSVIVSATASDSAPLQYLAPYTGCAMGEFFRDNGKHALIIYDDLSKQAVAYRQLTLSPDAADQFQTDKVRLTVLIFSKTALAIDTIINQKRFNEAGDEKKKLYCIYVAIGQKRSTVAQIVKRLTDSGSMGYTIIVSATASDAAPLQYLAPYSGCAMGEFFRDSGRHALIIYDDLSKQAVAYRQMSLLLRRPPGREAYPGDVFYLHSRLLERAAKMSEAHGGGSLTALPVIETQAGDVSAYIPTNVISITDGQIFLETELFYKGIRPAINVGLSVSRVGSAAQTKAMKQVAGSMKLELAQYREVAAFAQFGSDLDAATQQLLNRGVRLTELLKQGQYVPMAIEEQVAVIYCGVRGHLDKLDPSKITAFEKDFLAHIKSSHSDLLATIAKENKISEDVDAKLKKIVTDFIGSFSS</sequence>
<dbReference type="Gene3D" id="3.40.50.300">
    <property type="entry name" value="P-loop containing nucleotide triphosphate hydrolases"/>
    <property type="match status" value="2"/>
</dbReference>
<comment type="caution">
    <text evidence="21">The sequence shown here is derived from an EMBL/GenBank/DDBJ whole genome shotgun (WGS) entry which is preliminary data.</text>
</comment>
<dbReference type="AlphaFoldDB" id="A0AAN8XQX2"/>
<comment type="function">
    <text evidence="1">The proteasome is a multicatalytic proteinase complex which is characterized by its ability to cleave peptides with Arg, Phe, Tyr, Leu, and Glu adjacent to the leaving group at neutral or slightly basic pH. The proteasome has an ATP-dependent proteolytic activity.</text>
</comment>
<dbReference type="InterPro" id="IPR016050">
    <property type="entry name" value="Proteasome_bsu_CS"/>
</dbReference>
<dbReference type="InterPro" id="IPR000426">
    <property type="entry name" value="Proteasome_asu_N"/>
</dbReference>
<dbReference type="GO" id="GO:0005524">
    <property type="term" value="F:ATP binding"/>
    <property type="evidence" value="ECO:0007669"/>
    <property type="project" value="UniProtKB-KW"/>
</dbReference>
<dbReference type="InterPro" id="IPR027417">
    <property type="entry name" value="P-loop_NTPase"/>
</dbReference>
<evidence type="ECO:0000313" key="22">
    <source>
        <dbReference type="Proteomes" id="UP001372834"/>
    </source>
</evidence>
<dbReference type="GO" id="GO:0019773">
    <property type="term" value="C:proteasome core complex, alpha-subunit complex"/>
    <property type="evidence" value="ECO:0007669"/>
    <property type="project" value="UniProtKB-UniRule"/>
</dbReference>
<comment type="similarity">
    <text evidence="18">Belongs to the peptidase T1A family.</text>
</comment>
<protein>
    <recommendedName>
        <fullName evidence="6">Proteasome subunit alpha type-4</fullName>
    </recommendedName>
</protein>
<dbReference type="SUPFAM" id="SSF56235">
    <property type="entry name" value="N-terminal nucleophile aminohydrolases (Ntn hydrolases)"/>
    <property type="match status" value="1"/>
</dbReference>
<dbReference type="PROSITE" id="PS00152">
    <property type="entry name" value="ATPASE_ALPHA_BETA"/>
    <property type="match status" value="1"/>
</dbReference>
<dbReference type="GO" id="GO:0006511">
    <property type="term" value="P:ubiquitin-dependent protein catabolic process"/>
    <property type="evidence" value="ECO:0007669"/>
    <property type="project" value="InterPro"/>
</dbReference>
<dbReference type="SUPFAM" id="SSF50615">
    <property type="entry name" value="N-terminal domain of alpha and beta subunits of F1 ATP synthase"/>
    <property type="match status" value="1"/>
</dbReference>
<dbReference type="InterPro" id="IPR033732">
    <property type="entry name" value="ATP_synth_F1_a_nt-bd_dom"/>
</dbReference>
<dbReference type="Pfam" id="PF10584">
    <property type="entry name" value="Proteasome_A_N"/>
    <property type="match status" value="1"/>
</dbReference>
<name>A0AAN8XQX2_POLSC</name>
<keyword evidence="12 18" id="KW-0647">Proteasome</keyword>
<evidence type="ECO:0000256" key="11">
    <source>
        <dbReference type="ARBA" id="ARBA00022840"/>
    </source>
</evidence>
<evidence type="ECO:0000256" key="9">
    <source>
        <dbReference type="ARBA" id="ARBA00022741"/>
    </source>
</evidence>
<keyword evidence="10" id="KW-0375">Hydrogen ion transport</keyword>
<feature type="coiled-coil region" evidence="19">
    <location>
        <begin position="232"/>
        <end position="259"/>
    </location>
</feature>
<evidence type="ECO:0000256" key="2">
    <source>
        <dbReference type="ARBA" id="ARBA00004123"/>
    </source>
</evidence>
<dbReference type="InterPro" id="IPR023332">
    <property type="entry name" value="Proteasome_alpha-type"/>
</dbReference>
<evidence type="ECO:0000313" key="21">
    <source>
        <dbReference type="EMBL" id="KAK6643482.1"/>
    </source>
</evidence>
<dbReference type="HAMAP" id="MF_01346">
    <property type="entry name" value="ATP_synth_alpha_bact"/>
    <property type="match status" value="1"/>
</dbReference>
<keyword evidence="7" id="KW-0813">Transport</keyword>
<evidence type="ECO:0000256" key="5">
    <source>
        <dbReference type="ARBA" id="ARBA00008936"/>
    </source>
</evidence>
<keyword evidence="8" id="KW-0963">Cytoplasm</keyword>
<keyword evidence="11" id="KW-0067">ATP-binding</keyword>
<organism evidence="21 22">
    <name type="scientific">Polyplax serrata</name>
    <name type="common">Common mouse louse</name>
    <dbReference type="NCBI Taxonomy" id="468196"/>
    <lineage>
        <taxon>Eukaryota</taxon>
        <taxon>Metazoa</taxon>
        <taxon>Ecdysozoa</taxon>
        <taxon>Arthropoda</taxon>
        <taxon>Hexapoda</taxon>
        <taxon>Insecta</taxon>
        <taxon>Pterygota</taxon>
        <taxon>Neoptera</taxon>
        <taxon>Paraneoptera</taxon>
        <taxon>Psocodea</taxon>
        <taxon>Troctomorpha</taxon>
        <taxon>Phthiraptera</taxon>
        <taxon>Anoplura</taxon>
        <taxon>Polyplacidae</taxon>
        <taxon>Polyplax</taxon>
    </lineage>
</organism>
<dbReference type="InterPro" id="IPR029055">
    <property type="entry name" value="Ntn_hydrolases_N"/>
</dbReference>